<feature type="domain" description="NAD-dependent epimerase/dehydratase" evidence="2">
    <location>
        <begin position="6"/>
        <end position="224"/>
    </location>
</feature>
<comment type="similarity">
    <text evidence="1">Belongs to the NAD(P)-dependent epimerase/dehydratase family. SDR39U1 subfamily.</text>
</comment>
<evidence type="ECO:0000259" key="2">
    <source>
        <dbReference type="Pfam" id="PF01370"/>
    </source>
</evidence>
<dbReference type="Pfam" id="PF01370">
    <property type="entry name" value="Epimerase"/>
    <property type="match status" value="1"/>
</dbReference>
<gene>
    <name evidence="4" type="ORF">AVENLUH13518_02982</name>
</gene>
<dbReference type="NCBIfam" id="TIGR01777">
    <property type="entry name" value="yfcH"/>
    <property type="match status" value="1"/>
</dbReference>
<dbReference type="PANTHER" id="PTHR11092:SF0">
    <property type="entry name" value="EPIMERASE FAMILY PROTEIN SDR39U1"/>
    <property type="match status" value="1"/>
</dbReference>
<comment type="caution">
    <text evidence="4">The sequence shown here is derived from an EMBL/GenBank/DDBJ whole genome shotgun (WGS) entry which is preliminary data.</text>
</comment>
<dbReference type="Pfam" id="PF08338">
    <property type="entry name" value="DUF1731"/>
    <property type="match status" value="1"/>
</dbReference>
<dbReference type="Gene3D" id="3.40.50.720">
    <property type="entry name" value="NAD(P)-binding Rossmann-like Domain"/>
    <property type="match status" value="1"/>
</dbReference>
<dbReference type="PATRIC" id="fig|52133.19.peg.3027"/>
<reference evidence="4 5" key="1">
    <citation type="journal article" date="2016" name="Sci. Rep.">
        <title>Genomic and phenotypic characterization of the species Acinetobacter venetianus.</title>
        <authorList>
            <person name="Fondi M."/>
            <person name="Maida I."/>
            <person name="Perrin E."/>
            <person name="Orlandini V."/>
            <person name="La Torre L."/>
            <person name="Bosi E."/>
            <person name="Negroni A."/>
            <person name="Zanaroli G."/>
            <person name="Fava F."/>
            <person name="Decorosi F."/>
            <person name="Giovannetti L."/>
            <person name="Viti C."/>
            <person name="Vaneechoutte M."/>
            <person name="Dijkshoorn L."/>
            <person name="Fani R."/>
        </authorList>
    </citation>
    <scope>NUCLEOTIDE SEQUENCE [LARGE SCALE GENOMIC DNA]</scope>
    <source>
        <strain evidence="4 5">LUH13518</strain>
    </source>
</reference>
<dbReference type="Proteomes" id="UP000075544">
    <property type="component" value="Unassembled WGS sequence"/>
</dbReference>
<evidence type="ECO:0000313" key="5">
    <source>
        <dbReference type="Proteomes" id="UP000075544"/>
    </source>
</evidence>
<protein>
    <submittedName>
        <fullName evidence="4">Epimerase family protein</fullName>
    </submittedName>
</protein>
<accession>A0A150HQI0</accession>
<evidence type="ECO:0000259" key="3">
    <source>
        <dbReference type="Pfam" id="PF08338"/>
    </source>
</evidence>
<feature type="domain" description="DUF1731" evidence="3">
    <location>
        <begin position="251"/>
        <end position="297"/>
    </location>
</feature>
<evidence type="ECO:0000256" key="1">
    <source>
        <dbReference type="ARBA" id="ARBA00009353"/>
    </source>
</evidence>
<evidence type="ECO:0000313" key="4">
    <source>
        <dbReference type="EMBL" id="KXZ68821.1"/>
    </source>
</evidence>
<dbReference type="InterPro" id="IPR036291">
    <property type="entry name" value="NAD(P)-bd_dom_sf"/>
</dbReference>
<sequence>MQKLTVLVTGASGFIGSHLLAYLLERQYKVIALTRQRNKSSDHPDLYWVNHFEQIETTQIDYVVNLAGENIGAKRWTESRKQQLIESRVAMTQKLYEWLDVHHIFPKCIISGSAIGYYGIDPNEQWAVSCDENTPPQAIFMSELCQKWEQMALKFTAQNTKIIRLGVVFGHGGILPQMLLPIRLNTVGRIASGKQPIVWIHIQDVLSAIEFLFSSDQAQKVYNLVAPEQSNQQQFVKVAAKILKRKPLLPMPKCIFELMLGEQSQLILNGQFVEPKALVEHGFQFQYPTLESALKDILTRHQ</sequence>
<organism evidence="4 5">
    <name type="scientific">Acinetobacter venetianus</name>
    <dbReference type="NCBI Taxonomy" id="52133"/>
    <lineage>
        <taxon>Bacteria</taxon>
        <taxon>Pseudomonadati</taxon>
        <taxon>Pseudomonadota</taxon>
        <taxon>Gammaproteobacteria</taxon>
        <taxon>Moraxellales</taxon>
        <taxon>Moraxellaceae</taxon>
        <taxon>Acinetobacter</taxon>
    </lineage>
</organism>
<dbReference type="SUPFAM" id="SSF51735">
    <property type="entry name" value="NAD(P)-binding Rossmann-fold domains"/>
    <property type="match status" value="1"/>
</dbReference>
<dbReference type="InterPro" id="IPR001509">
    <property type="entry name" value="Epimerase_deHydtase"/>
</dbReference>
<dbReference type="InterPro" id="IPR013549">
    <property type="entry name" value="DUF1731"/>
</dbReference>
<dbReference type="RefSeq" id="WP_061525525.1">
    <property type="nucleotide sequence ID" value="NZ_JRHX01000087.1"/>
</dbReference>
<dbReference type="EMBL" id="JRHX01000087">
    <property type="protein sequence ID" value="KXZ68821.1"/>
    <property type="molecule type" value="Genomic_DNA"/>
</dbReference>
<proteinExistence type="inferred from homology"/>
<dbReference type="PANTHER" id="PTHR11092">
    <property type="entry name" value="SUGAR NUCLEOTIDE EPIMERASE RELATED"/>
    <property type="match status" value="1"/>
</dbReference>
<dbReference type="InterPro" id="IPR010099">
    <property type="entry name" value="SDR39U1"/>
</dbReference>
<name>A0A150HQI0_9GAMM</name>
<dbReference type="AlphaFoldDB" id="A0A150HQI0"/>